<feature type="compositionally biased region" description="Basic and acidic residues" evidence="1">
    <location>
        <begin position="143"/>
        <end position="152"/>
    </location>
</feature>
<dbReference type="EMBL" id="MU839832">
    <property type="protein sequence ID" value="KAK1756315.1"/>
    <property type="molecule type" value="Genomic_DNA"/>
</dbReference>
<organism evidence="2 3">
    <name type="scientific">Echria macrotheca</name>
    <dbReference type="NCBI Taxonomy" id="438768"/>
    <lineage>
        <taxon>Eukaryota</taxon>
        <taxon>Fungi</taxon>
        <taxon>Dikarya</taxon>
        <taxon>Ascomycota</taxon>
        <taxon>Pezizomycotina</taxon>
        <taxon>Sordariomycetes</taxon>
        <taxon>Sordariomycetidae</taxon>
        <taxon>Sordariales</taxon>
        <taxon>Schizotheciaceae</taxon>
        <taxon>Echria</taxon>
    </lineage>
</organism>
<evidence type="ECO:0000256" key="1">
    <source>
        <dbReference type="SAM" id="MobiDB-lite"/>
    </source>
</evidence>
<proteinExistence type="predicted"/>
<gene>
    <name evidence="2" type="ORF">QBC47DRAFT_401214</name>
</gene>
<protein>
    <submittedName>
        <fullName evidence="2">Uncharacterized protein</fullName>
    </submittedName>
</protein>
<feature type="region of interest" description="Disordered" evidence="1">
    <location>
        <begin position="107"/>
        <end position="156"/>
    </location>
</feature>
<dbReference type="AlphaFoldDB" id="A0AAJ0FCN3"/>
<evidence type="ECO:0000313" key="3">
    <source>
        <dbReference type="Proteomes" id="UP001239445"/>
    </source>
</evidence>
<sequence>MAYGDRIVSEKILEPQDYIRMAIVQLGGSAFADRLILKDFSGMPLFLTERRSDLPWILGPRKRGPYMLYFIMDHSPPSTRREYDHQIQHVPDEEADKRSLIETFNHLEDPEFPNQGPAPMSHPVKESTISQDVEPNAEDDELPHEANAKDSELVDEASAETARLLTTPRDRLLRNRERICFPY</sequence>
<evidence type="ECO:0000313" key="2">
    <source>
        <dbReference type="EMBL" id="KAK1756315.1"/>
    </source>
</evidence>
<accession>A0AAJ0FCN3</accession>
<dbReference type="Proteomes" id="UP001239445">
    <property type="component" value="Unassembled WGS sequence"/>
</dbReference>
<name>A0AAJ0FCN3_9PEZI</name>
<reference evidence="2" key="1">
    <citation type="submission" date="2023-06" db="EMBL/GenBank/DDBJ databases">
        <title>Genome-scale phylogeny and comparative genomics of the fungal order Sordariales.</title>
        <authorList>
            <consortium name="Lawrence Berkeley National Laboratory"/>
            <person name="Hensen N."/>
            <person name="Bonometti L."/>
            <person name="Westerberg I."/>
            <person name="Brannstrom I.O."/>
            <person name="Guillou S."/>
            <person name="Cros-Aarteil S."/>
            <person name="Calhoun S."/>
            <person name="Haridas S."/>
            <person name="Kuo A."/>
            <person name="Mondo S."/>
            <person name="Pangilinan J."/>
            <person name="Riley R."/>
            <person name="Labutti K."/>
            <person name="Andreopoulos B."/>
            <person name="Lipzen A."/>
            <person name="Chen C."/>
            <person name="Yanf M."/>
            <person name="Daum C."/>
            <person name="Ng V."/>
            <person name="Clum A."/>
            <person name="Steindorff A."/>
            <person name="Ohm R."/>
            <person name="Martin F."/>
            <person name="Silar P."/>
            <person name="Natvig D."/>
            <person name="Lalanne C."/>
            <person name="Gautier V."/>
            <person name="Ament-Velasquez S.L."/>
            <person name="Kruys A."/>
            <person name="Hutchinson M.I."/>
            <person name="Powell A.J."/>
            <person name="Barry K."/>
            <person name="Miller A.N."/>
            <person name="Grigoriev I.V."/>
            <person name="Debuchy R."/>
            <person name="Gladieux P."/>
            <person name="Thoren M.H."/>
            <person name="Johannesson H."/>
        </authorList>
    </citation>
    <scope>NUCLEOTIDE SEQUENCE</scope>
    <source>
        <strain evidence="2">PSN4</strain>
    </source>
</reference>
<keyword evidence="3" id="KW-1185">Reference proteome</keyword>
<comment type="caution">
    <text evidence="2">The sequence shown here is derived from an EMBL/GenBank/DDBJ whole genome shotgun (WGS) entry which is preliminary data.</text>
</comment>